<keyword evidence="4" id="KW-0677">Repeat</keyword>
<dbReference type="Pfam" id="PF00005">
    <property type="entry name" value="ABC_tran"/>
    <property type="match status" value="2"/>
</dbReference>
<dbReference type="InterPro" id="IPR050107">
    <property type="entry name" value="ABC_carbohydrate_import_ATPase"/>
</dbReference>
<evidence type="ECO:0000256" key="3">
    <source>
        <dbReference type="ARBA" id="ARBA00022597"/>
    </source>
</evidence>
<dbReference type="PROSITE" id="PS00211">
    <property type="entry name" value="ABC_TRANSPORTER_1"/>
    <property type="match status" value="1"/>
</dbReference>
<evidence type="ECO:0000313" key="11">
    <source>
        <dbReference type="Proteomes" id="UP001262754"/>
    </source>
</evidence>
<dbReference type="SMART" id="SM00382">
    <property type="entry name" value="AAA"/>
    <property type="match status" value="2"/>
</dbReference>
<dbReference type="CDD" id="cd03215">
    <property type="entry name" value="ABC_Carb_Monos_II"/>
    <property type="match status" value="1"/>
</dbReference>
<evidence type="ECO:0000256" key="5">
    <source>
        <dbReference type="ARBA" id="ARBA00022741"/>
    </source>
</evidence>
<keyword evidence="5" id="KW-0547">Nucleotide-binding</keyword>
<accession>A0ABU1N4H3</accession>
<feature type="domain" description="ABC transporter" evidence="9">
    <location>
        <begin position="257"/>
        <end position="498"/>
    </location>
</feature>
<proteinExistence type="predicted"/>
<organism evidence="10 11">
    <name type="scientific">Caulobacter rhizosphaerae</name>
    <dbReference type="NCBI Taxonomy" id="2010972"/>
    <lineage>
        <taxon>Bacteria</taxon>
        <taxon>Pseudomonadati</taxon>
        <taxon>Pseudomonadota</taxon>
        <taxon>Alphaproteobacteria</taxon>
        <taxon>Caulobacterales</taxon>
        <taxon>Caulobacteraceae</taxon>
        <taxon>Caulobacter</taxon>
    </lineage>
</organism>
<keyword evidence="2" id="KW-1003">Cell membrane</keyword>
<dbReference type="Proteomes" id="UP001262754">
    <property type="component" value="Unassembled WGS sequence"/>
</dbReference>
<evidence type="ECO:0000256" key="2">
    <source>
        <dbReference type="ARBA" id="ARBA00022475"/>
    </source>
</evidence>
<evidence type="ECO:0000313" key="10">
    <source>
        <dbReference type="EMBL" id="MDR6533322.1"/>
    </source>
</evidence>
<dbReference type="InterPro" id="IPR003593">
    <property type="entry name" value="AAA+_ATPase"/>
</dbReference>
<keyword evidence="8" id="KW-0472">Membrane</keyword>
<evidence type="ECO:0000259" key="9">
    <source>
        <dbReference type="PROSITE" id="PS50893"/>
    </source>
</evidence>
<reference evidence="10 11" key="1">
    <citation type="submission" date="2023-07" db="EMBL/GenBank/DDBJ databases">
        <title>Sorghum-associated microbial communities from plants grown in Nebraska, USA.</title>
        <authorList>
            <person name="Schachtman D."/>
        </authorList>
    </citation>
    <scope>NUCLEOTIDE SEQUENCE [LARGE SCALE GENOMIC DNA]</scope>
    <source>
        <strain evidence="10 11">DS2154</strain>
    </source>
</reference>
<keyword evidence="3" id="KW-0762">Sugar transport</keyword>
<dbReference type="Gene3D" id="3.40.50.300">
    <property type="entry name" value="P-loop containing nucleotide triphosphate hydrolases"/>
    <property type="match status" value="2"/>
</dbReference>
<evidence type="ECO:0000256" key="7">
    <source>
        <dbReference type="ARBA" id="ARBA00022967"/>
    </source>
</evidence>
<dbReference type="EMBL" id="JAVDRL010000012">
    <property type="protein sequence ID" value="MDR6533322.1"/>
    <property type="molecule type" value="Genomic_DNA"/>
</dbReference>
<dbReference type="CDD" id="cd03216">
    <property type="entry name" value="ABC_Carb_Monos_I"/>
    <property type="match status" value="1"/>
</dbReference>
<keyword evidence="1" id="KW-0813">Transport</keyword>
<comment type="caution">
    <text evidence="10">The sequence shown here is derived from an EMBL/GenBank/DDBJ whole genome shotgun (WGS) entry which is preliminary data.</text>
</comment>
<protein>
    <submittedName>
        <fullName evidence="10">Erythritol transport system ATP-binding protein</fullName>
    </submittedName>
</protein>
<feature type="domain" description="ABC transporter" evidence="9">
    <location>
        <begin position="4"/>
        <end position="240"/>
    </location>
</feature>
<dbReference type="SUPFAM" id="SSF52540">
    <property type="entry name" value="P-loop containing nucleoside triphosphate hydrolases"/>
    <property type="match status" value="2"/>
</dbReference>
<evidence type="ECO:0000256" key="6">
    <source>
        <dbReference type="ARBA" id="ARBA00022840"/>
    </source>
</evidence>
<dbReference type="GO" id="GO:0005524">
    <property type="term" value="F:ATP binding"/>
    <property type="evidence" value="ECO:0007669"/>
    <property type="project" value="UniProtKB-KW"/>
</dbReference>
<keyword evidence="6 10" id="KW-0067">ATP-binding</keyword>
<evidence type="ECO:0000256" key="4">
    <source>
        <dbReference type="ARBA" id="ARBA00022737"/>
    </source>
</evidence>
<keyword evidence="11" id="KW-1185">Reference proteome</keyword>
<evidence type="ECO:0000256" key="1">
    <source>
        <dbReference type="ARBA" id="ARBA00022448"/>
    </source>
</evidence>
<dbReference type="InterPro" id="IPR003439">
    <property type="entry name" value="ABC_transporter-like_ATP-bd"/>
</dbReference>
<name>A0ABU1N4H3_9CAUL</name>
<dbReference type="InterPro" id="IPR017871">
    <property type="entry name" value="ABC_transporter-like_CS"/>
</dbReference>
<gene>
    <name evidence="10" type="ORF">J2800_004084</name>
</gene>
<dbReference type="InterPro" id="IPR027417">
    <property type="entry name" value="P-loop_NTPase"/>
</dbReference>
<dbReference type="RefSeq" id="WP_310034176.1">
    <property type="nucleotide sequence ID" value="NZ_JAVDRL010000012.1"/>
</dbReference>
<dbReference type="PANTHER" id="PTHR43790:SF3">
    <property type="entry name" value="D-ALLOSE IMPORT ATP-BINDING PROTEIN ALSA-RELATED"/>
    <property type="match status" value="1"/>
</dbReference>
<dbReference type="PANTHER" id="PTHR43790">
    <property type="entry name" value="CARBOHYDRATE TRANSPORT ATP-BINDING PROTEIN MG119-RELATED"/>
    <property type="match status" value="1"/>
</dbReference>
<evidence type="ECO:0000256" key="8">
    <source>
        <dbReference type="ARBA" id="ARBA00023136"/>
    </source>
</evidence>
<keyword evidence="7" id="KW-1278">Translocase</keyword>
<dbReference type="PROSITE" id="PS50893">
    <property type="entry name" value="ABC_TRANSPORTER_2"/>
    <property type="match status" value="2"/>
</dbReference>
<sequence length="509" mass="53165">MAVLRAEKISKAYGGVAALDGVDFDVHAGAVNVLIGENGAGKSTLMKILAGVEQPTAGRLLLDGEPVRFSSVREAAAAGVGIVFQELNLCPNLTVTQNIFLGRDLTTTPGVLDHASEQARARAVLSRLAHAIDPDSLVGDLRVGEQQIVEIAKALVDDARVLILDEPTSALSAAEVEVLFGVIGELKQAGVAVIYISHRLEELMRIGDHVTVLRDGRLQASRPASEASVSWIVEQMLGDKSRDRPRRSGPSAGQVVLAVEGLRVPRPGGGWLVDGVTTRVRAGEVTALYGLLGAGRTELLEGLCGARPAQGSIVLAGEDISGLSLADRCARRLRFAPEDRQRDALFHNLSVGGNLGLSSLLAFARRGVIGGPRERSAIDAMMARLGVKAVSAGAPIGTLSGGNQQKVVIGRCLMTAPLVLLLDEPSRGVDVGARGELFETMRGLAEQGLAVVFATSDLVEARAVADRVLVMAGGRLTADLPIDQADEAALVAASNGVRDPSSRSMELAG</sequence>